<dbReference type="EMBL" id="CP045798">
    <property type="protein sequence ID" value="QNB46842.1"/>
    <property type="molecule type" value="Genomic_DNA"/>
</dbReference>
<proteinExistence type="predicted"/>
<evidence type="ECO:0000313" key="1">
    <source>
        <dbReference type="EMBL" id="QNB46842.1"/>
    </source>
</evidence>
<organism evidence="1 2">
    <name type="scientific">Thermanaerosceptrum fracticalcis</name>
    <dbReference type="NCBI Taxonomy" id="1712410"/>
    <lineage>
        <taxon>Bacteria</taxon>
        <taxon>Bacillati</taxon>
        <taxon>Bacillota</taxon>
        <taxon>Clostridia</taxon>
        <taxon>Eubacteriales</taxon>
        <taxon>Peptococcaceae</taxon>
        <taxon>Thermanaerosceptrum</taxon>
    </lineage>
</organism>
<dbReference type="AlphaFoldDB" id="A0A7G6E438"/>
<evidence type="ECO:0008006" key="3">
    <source>
        <dbReference type="Google" id="ProtNLM"/>
    </source>
</evidence>
<dbReference type="OrthoDB" id="1680473at2"/>
<protein>
    <recommendedName>
        <fullName evidence="3">DUF2303 family protein</fullName>
    </recommendedName>
</protein>
<sequence length="253" mass="29015">MDNEKLIVNMAPGQEKATVHIIESQQKVKDEYSFHYTGFNYVAGSAQAVIDLLKHLTVDSSGKPNPRNTIIFYDEKQVQVIVDESVQDRPQDTIVYRFQESLELQEWKSAFNKPITQKAFIDFLKRRNPEEVPDLDQLMAAVQTIRMATEISGDFIYQDNNNVTVAFKIKDAESATTFPSSFEIYIPIINESGKLDELEIELTVNKPRSEGEKLYFSLECPKLPLYWREAVRAEIETIRKELPGYLVVTGSPR</sequence>
<gene>
    <name evidence="1" type="ORF">BR63_11290</name>
</gene>
<keyword evidence="2" id="KW-1185">Reference proteome</keyword>
<dbReference type="KEGG" id="tfr:BR63_11290"/>
<accession>A0A7G6E438</accession>
<dbReference type="RefSeq" id="WP_034420279.1">
    <property type="nucleotide sequence ID" value="NZ_CP045798.1"/>
</dbReference>
<name>A0A7G6E438_THEFR</name>
<reference evidence="1 2" key="1">
    <citation type="journal article" date="2019" name="Front. Microbiol.">
        <title>Thermoanaerosceptrum fracticalcis gen. nov. sp. nov., a Novel Fumarate-Fermenting Microorganism From a Deep Fractured Carbonate Aquifer of the US Great Basin.</title>
        <authorList>
            <person name="Hamilton-Brehm S.D."/>
            <person name="Stewart L.E."/>
            <person name="Zavarin M."/>
            <person name="Caldwell M."/>
            <person name="Lawson P.A."/>
            <person name="Onstott T.C."/>
            <person name="Grzymski J."/>
            <person name="Neveux I."/>
            <person name="Lollar B.S."/>
            <person name="Russell C.E."/>
            <person name="Moser D.P."/>
        </authorList>
    </citation>
    <scope>NUCLEOTIDE SEQUENCE [LARGE SCALE GENOMIC DNA]</scope>
    <source>
        <strain evidence="1 2">DRI-13</strain>
    </source>
</reference>
<evidence type="ECO:0000313" key="2">
    <source>
        <dbReference type="Proteomes" id="UP000515847"/>
    </source>
</evidence>
<dbReference type="Proteomes" id="UP000515847">
    <property type="component" value="Chromosome"/>
</dbReference>